<comment type="similarity">
    <text evidence="1">Belongs to the Cdt1 family.</text>
</comment>
<evidence type="ECO:0000256" key="1">
    <source>
        <dbReference type="ARBA" id="ARBA00008356"/>
    </source>
</evidence>
<evidence type="ECO:0000256" key="3">
    <source>
        <dbReference type="SAM" id="MobiDB-lite"/>
    </source>
</evidence>
<dbReference type="Proteomes" id="UP000887574">
    <property type="component" value="Unplaced"/>
</dbReference>
<dbReference type="Gene3D" id="1.10.10.1420">
    <property type="entry name" value="DNA replication factor Cdt1, C-terminal WH domain"/>
    <property type="match status" value="1"/>
</dbReference>
<dbReference type="WBParaSite" id="jg4014">
    <property type="protein sequence ID" value="jg4014"/>
    <property type="gene ID" value="jg4014"/>
</dbReference>
<dbReference type="InterPro" id="IPR038090">
    <property type="entry name" value="Cdt1_C_WH_dom_sf"/>
</dbReference>
<organism evidence="5 6">
    <name type="scientific">Ditylenchus dipsaci</name>
    <dbReference type="NCBI Taxonomy" id="166011"/>
    <lineage>
        <taxon>Eukaryota</taxon>
        <taxon>Metazoa</taxon>
        <taxon>Ecdysozoa</taxon>
        <taxon>Nematoda</taxon>
        <taxon>Chromadorea</taxon>
        <taxon>Rhabditida</taxon>
        <taxon>Tylenchina</taxon>
        <taxon>Tylenchomorpha</taxon>
        <taxon>Sphaerularioidea</taxon>
        <taxon>Anguinidae</taxon>
        <taxon>Anguininae</taxon>
        <taxon>Ditylenchus</taxon>
    </lineage>
</organism>
<dbReference type="InterPro" id="IPR032054">
    <property type="entry name" value="Cdt1_C"/>
</dbReference>
<keyword evidence="2" id="KW-0131">Cell cycle</keyword>
<evidence type="ECO:0000313" key="6">
    <source>
        <dbReference type="WBParaSite" id="jg4014"/>
    </source>
</evidence>
<feature type="compositionally biased region" description="Basic and acidic residues" evidence="3">
    <location>
        <begin position="40"/>
        <end position="50"/>
    </location>
</feature>
<dbReference type="Pfam" id="PF16679">
    <property type="entry name" value="CDT1_C"/>
    <property type="match status" value="1"/>
</dbReference>
<dbReference type="AlphaFoldDB" id="A0A915EB90"/>
<evidence type="ECO:0000259" key="4">
    <source>
        <dbReference type="Pfam" id="PF16679"/>
    </source>
</evidence>
<name>A0A915EB90_9BILA</name>
<reference evidence="6" key="1">
    <citation type="submission" date="2022-11" db="UniProtKB">
        <authorList>
            <consortium name="WormBaseParasite"/>
        </authorList>
    </citation>
    <scope>IDENTIFICATION</scope>
</reference>
<sequence>MPKVDVVLRTMRDYLEAASDDEQVKKSKKPSSRGNSQFLKEIKQSPKTPVVEHGDQTLLERIRSKENALKSAKKNPDAEKRIAILQLLKKSMVEVICSHFGLKNVSGMNLIQLMPLVVLSCGQMNKKKFIEHIDVLCEVAPKLCSKDSFLGTTCLKLAEVRADKILECIDEELKKSQEEQLLYN</sequence>
<protein>
    <submittedName>
        <fullName evidence="6">DNA replication factor Cdt1 C-terminal domain-containing protein</fullName>
    </submittedName>
</protein>
<evidence type="ECO:0000313" key="5">
    <source>
        <dbReference type="Proteomes" id="UP000887574"/>
    </source>
</evidence>
<proteinExistence type="inferred from homology"/>
<accession>A0A915EB90</accession>
<feature type="region of interest" description="Disordered" evidence="3">
    <location>
        <begin position="19"/>
        <end position="50"/>
    </location>
</feature>
<keyword evidence="5" id="KW-1185">Reference proteome</keyword>
<evidence type="ECO:0000256" key="2">
    <source>
        <dbReference type="ARBA" id="ARBA00023306"/>
    </source>
</evidence>
<feature type="domain" description="DNA replication factor Cdt1 C-terminal" evidence="4">
    <location>
        <begin position="58"/>
        <end position="145"/>
    </location>
</feature>